<gene>
    <name evidence="2" type="ORF">Acr_25g0009200</name>
</gene>
<dbReference type="EMBL" id="BJWL01000025">
    <property type="protein sequence ID" value="GFZ16511.1"/>
    <property type="molecule type" value="Genomic_DNA"/>
</dbReference>
<dbReference type="AlphaFoldDB" id="A0A7J0H0F4"/>
<dbReference type="Pfam" id="PF05904">
    <property type="entry name" value="DUF863"/>
    <property type="match status" value="1"/>
</dbReference>
<evidence type="ECO:0000313" key="2">
    <source>
        <dbReference type="EMBL" id="GFZ16511.1"/>
    </source>
</evidence>
<dbReference type="InterPro" id="IPR008581">
    <property type="entry name" value="DUF863_pln"/>
</dbReference>
<evidence type="ECO:0000256" key="1">
    <source>
        <dbReference type="SAM" id="MobiDB-lite"/>
    </source>
</evidence>
<dbReference type="PANTHER" id="PTHR33167:SF29">
    <property type="entry name" value="T28K15.14 PROTEIN"/>
    <property type="match status" value="1"/>
</dbReference>
<protein>
    <submittedName>
        <fullName evidence="2">Uncharacterized protein</fullName>
    </submittedName>
</protein>
<evidence type="ECO:0000313" key="3">
    <source>
        <dbReference type="Proteomes" id="UP000585474"/>
    </source>
</evidence>
<dbReference type="PANTHER" id="PTHR33167">
    <property type="entry name" value="TRANSCRIPTION FACTOR, PUTATIVE (DUF863)-RELATED"/>
    <property type="match status" value="1"/>
</dbReference>
<dbReference type="Proteomes" id="UP000585474">
    <property type="component" value="Unassembled WGS sequence"/>
</dbReference>
<name>A0A7J0H0F4_9ERIC</name>
<proteinExistence type="predicted"/>
<organism evidence="2 3">
    <name type="scientific">Actinidia rufa</name>
    <dbReference type="NCBI Taxonomy" id="165716"/>
    <lineage>
        <taxon>Eukaryota</taxon>
        <taxon>Viridiplantae</taxon>
        <taxon>Streptophyta</taxon>
        <taxon>Embryophyta</taxon>
        <taxon>Tracheophyta</taxon>
        <taxon>Spermatophyta</taxon>
        <taxon>Magnoliopsida</taxon>
        <taxon>eudicotyledons</taxon>
        <taxon>Gunneridae</taxon>
        <taxon>Pentapetalae</taxon>
        <taxon>asterids</taxon>
        <taxon>Ericales</taxon>
        <taxon>Actinidiaceae</taxon>
        <taxon>Actinidia</taxon>
    </lineage>
</organism>
<reference evidence="2 3" key="1">
    <citation type="submission" date="2019-07" db="EMBL/GenBank/DDBJ databases">
        <title>De Novo Assembly of kiwifruit Actinidia rufa.</title>
        <authorList>
            <person name="Sugita-Konishi S."/>
            <person name="Sato K."/>
            <person name="Mori E."/>
            <person name="Abe Y."/>
            <person name="Kisaki G."/>
            <person name="Hamano K."/>
            <person name="Suezawa K."/>
            <person name="Otani M."/>
            <person name="Fukuda T."/>
            <person name="Manabe T."/>
            <person name="Gomi K."/>
            <person name="Tabuchi M."/>
            <person name="Akimitsu K."/>
            <person name="Kataoka I."/>
        </authorList>
    </citation>
    <scope>NUCLEOTIDE SEQUENCE [LARGE SCALE GENOMIC DNA]</scope>
    <source>
        <strain evidence="3">cv. Fuchu</strain>
    </source>
</reference>
<keyword evidence="3" id="KW-1185">Reference proteome</keyword>
<sequence>MSIVGNFDLNSMQGHAGSPKDVIKQTMLTQEVIFREQVHELHRLYWTQKTLMEDSCSKELDGYKFWTVSTQSTFGPFMNSMQYSPLAKEETSSKSPMLAPTPSPNKDVLEENCSDFYRLQHRPCDLRLPADRHVNRVGNDFLEKGNGWDWRKSLELKHQFYNDNLSYLEEVKLTLSIGEETRIEGSGKSTWYGKSTHSSSRHVIDLEESTDAVSNDDSKSVSTPTCAAPISGDRYDLRVPVHNRVSRNTSVKKDLPRWLTSSYSLGDGSEIREGQNSFNQGFEERHGNIACNGNFNEEKLFTSNEAFGFDLNRVQPDEYSAGAFDGIISSVFEGTCPTNPTILRQDEAANPTLAFPRRKISCSKVWSTGATFDGISHSDTCPIDLESMLGPLSETCDDLSDYRKSEGRNVDLLLKSPKENYTDVAPDNVIDGRKEDMSPHRMCTNGSGVEDANSNKSSSSCKFDGIADGSSSGAKSTQSGTDFEGSNISLFSQFRKSQSSQIAETQLVGHELRSCGSSELKHRIWNKKNEELTQGDSLIQKAAESLVLFSLGSSTRNQDCRAKAGSNGGIEIEGKDQPQHSLDSYEKIVLKLEENNADDYCVSSKPVEVNELDVKDCGMKLRRGRRMKDFQRDVLPGLASLSRHEIREDVNIMEAVIRSREYKRNRSKLASGGNWFAPVKSRRSRLNYVGRRYYS</sequence>
<feature type="compositionally biased region" description="Basic and acidic residues" evidence="1">
    <location>
        <begin position="430"/>
        <end position="439"/>
    </location>
</feature>
<feature type="region of interest" description="Disordered" evidence="1">
    <location>
        <begin position="424"/>
        <end position="456"/>
    </location>
</feature>
<accession>A0A7J0H0F4</accession>
<feature type="compositionally biased region" description="Polar residues" evidence="1">
    <location>
        <begin position="444"/>
        <end position="456"/>
    </location>
</feature>
<dbReference type="OrthoDB" id="786875at2759"/>
<comment type="caution">
    <text evidence="2">The sequence shown here is derived from an EMBL/GenBank/DDBJ whole genome shotgun (WGS) entry which is preliminary data.</text>
</comment>